<dbReference type="Proteomes" id="UP001168540">
    <property type="component" value="Unassembled WGS sequence"/>
</dbReference>
<dbReference type="EMBL" id="JAUEDK010000030">
    <property type="protein sequence ID" value="MDN0076316.1"/>
    <property type="molecule type" value="Genomic_DNA"/>
</dbReference>
<dbReference type="InterPro" id="IPR040596">
    <property type="entry name" value="RNase_II_C_S1"/>
</dbReference>
<evidence type="ECO:0000313" key="3">
    <source>
        <dbReference type="EMBL" id="MDN0076805.1"/>
    </source>
</evidence>
<gene>
    <name evidence="2" type="ORF">QU481_15635</name>
    <name evidence="3" type="ORF">QU481_18295</name>
</gene>
<feature type="domain" description="RNase II-type exonuclease C-terminal S1" evidence="1">
    <location>
        <begin position="3"/>
        <end position="46"/>
    </location>
</feature>
<evidence type="ECO:0000259" key="1">
    <source>
        <dbReference type="Pfam" id="PF18614"/>
    </source>
</evidence>
<proteinExistence type="predicted"/>
<dbReference type="EMBL" id="JAUEDK010000043">
    <property type="protein sequence ID" value="MDN0076805.1"/>
    <property type="molecule type" value="Genomic_DNA"/>
</dbReference>
<sequence length="58" mass="6245">MGQRFDALVTGIGDGGTWVRIFEPSAEGRRTGDFPELKVGQLLRVRGATIRVSSPASQ</sequence>
<name>A0ABT7XRB0_9NEIS</name>
<keyword evidence="4" id="KW-1185">Reference proteome</keyword>
<reference evidence="2" key="1">
    <citation type="submission" date="2023-06" db="EMBL/GenBank/DDBJ databases">
        <authorList>
            <person name="Zhang S."/>
        </authorList>
    </citation>
    <scope>NUCLEOTIDE SEQUENCE</scope>
    <source>
        <strain evidence="2">SG2303</strain>
    </source>
</reference>
<comment type="caution">
    <text evidence="2">The sequence shown here is derived from an EMBL/GenBank/DDBJ whole genome shotgun (WGS) entry which is preliminary data.</text>
</comment>
<protein>
    <recommendedName>
        <fullName evidence="1">RNase II-type exonuclease C-terminal S1 domain-containing protein</fullName>
    </recommendedName>
</protein>
<accession>A0ABT7XRB0</accession>
<organism evidence="2 4">
    <name type="scientific">Crenobacter oryzisoli</name>
    <dbReference type="NCBI Taxonomy" id="3056844"/>
    <lineage>
        <taxon>Bacteria</taxon>
        <taxon>Pseudomonadati</taxon>
        <taxon>Pseudomonadota</taxon>
        <taxon>Betaproteobacteria</taxon>
        <taxon>Neisseriales</taxon>
        <taxon>Neisseriaceae</taxon>
        <taxon>Crenobacter</taxon>
    </lineage>
</organism>
<dbReference type="Pfam" id="PF18614">
    <property type="entry name" value="RNase_II_C_S1"/>
    <property type="match status" value="1"/>
</dbReference>
<evidence type="ECO:0000313" key="4">
    <source>
        <dbReference type="Proteomes" id="UP001168540"/>
    </source>
</evidence>
<evidence type="ECO:0000313" key="2">
    <source>
        <dbReference type="EMBL" id="MDN0076316.1"/>
    </source>
</evidence>